<name>C9Z969_STRSW</name>
<dbReference type="KEGG" id="scb:SCAB_61371"/>
<gene>
    <name evidence="2" type="ordered locus">SCAB_61371</name>
</gene>
<dbReference type="Proteomes" id="UP000001444">
    <property type="component" value="Chromosome"/>
</dbReference>
<keyword evidence="3" id="KW-1185">Reference proteome</keyword>
<accession>C9Z969</accession>
<dbReference type="HOGENOM" id="CLU_2358588_0_0_11"/>
<protein>
    <submittedName>
        <fullName evidence="2">Uncharacterized protein</fullName>
    </submittedName>
</protein>
<organism evidence="2 3">
    <name type="scientific">Streptomyces scabiei (strain 87.22)</name>
    <dbReference type="NCBI Taxonomy" id="680198"/>
    <lineage>
        <taxon>Bacteria</taxon>
        <taxon>Bacillati</taxon>
        <taxon>Actinomycetota</taxon>
        <taxon>Actinomycetes</taxon>
        <taxon>Kitasatosporales</taxon>
        <taxon>Streptomycetaceae</taxon>
        <taxon>Streptomyces</taxon>
    </lineage>
</organism>
<sequence>MLEHGRALLAGGTRSSRRTPSASPALGPRPGRRHRPCGVLEAALVGARRRRAPHLWPAPARPAVEDDALTRDLVRAYVLPEDEATRRLASSTRRSR</sequence>
<dbReference type="STRING" id="680198.SCAB_61371"/>
<dbReference type="EMBL" id="FN554889">
    <property type="protein sequence ID" value="CBG73158.1"/>
    <property type="molecule type" value="Genomic_DNA"/>
</dbReference>
<reference evidence="2 3" key="1">
    <citation type="journal article" date="2010" name="Mol. Plant Microbe Interact.">
        <title>Streptomyces scabies 87-22 contains a coronafacic acid-like biosynthetic cluster that contributes to plant-microbe interactions.</title>
        <authorList>
            <person name="Bignell D.R."/>
            <person name="Seipke R.F."/>
            <person name="Huguet-Tapia J.C."/>
            <person name="Chambers A.H."/>
            <person name="Parry R.J."/>
            <person name="Loria R."/>
        </authorList>
    </citation>
    <scope>NUCLEOTIDE SEQUENCE [LARGE SCALE GENOMIC DNA]</scope>
    <source>
        <strain evidence="2 3">87.22</strain>
    </source>
</reference>
<feature type="region of interest" description="Disordered" evidence="1">
    <location>
        <begin position="1"/>
        <end position="35"/>
    </location>
</feature>
<evidence type="ECO:0000313" key="2">
    <source>
        <dbReference type="EMBL" id="CBG73158.1"/>
    </source>
</evidence>
<dbReference type="AlphaFoldDB" id="C9Z969"/>
<evidence type="ECO:0000313" key="3">
    <source>
        <dbReference type="Proteomes" id="UP000001444"/>
    </source>
</evidence>
<proteinExistence type="predicted"/>
<evidence type="ECO:0000256" key="1">
    <source>
        <dbReference type="SAM" id="MobiDB-lite"/>
    </source>
</evidence>
<feature type="compositionally biased region" description="Low complexity" evidence="1">
    <location>
        <begin position="10"/>
        <end position="29"/>
    </location>
</feature>